<dbReference type="EMBL" id="PVZC01000010">
    <property type="protein sequence ID" value="PRX92273.1"/>
    <property type="molecule type" value="Genomic_DNA"/>
</dbReference>
<dbReference type="PANTHER" id="PTHR43046:SF12">
    <property type="entry name" value="GDP-MANNOSE MANNOSYL HYDROLASE"/>
    <property type="match status" value="1"/>
</dbReference>
<dbReference type="PROSITE" id="PS00893">
    <property type="entry name" value="NUDIX_BOX"/>
    <property type="match status" value="1"/>
</dbReference>
<keyword evidence="8" id="KW-1185">Reference proteome</keyword>
<dbReference type="AlphaFoldDB" id="A0A2T0PTP6"/>
<proteinExistence type="inferred from homology"/>
<dbReference type="InterPro" id="IPR020476">
    <property type="entry name" value="Nudix_hydrolase"/>
</dbReference>
<evidence type="ECO:0000256" key="2">
    <source>
        <dbReference type="ARBA" id="ARBA00005582"/>
    </source>
</evidence>
<evidence type="ECO:0000259" key="6">
    <source>
        <dbReference type="PROSITE" id="PS51462"/>
    </source>
</evidence>
<keyword evidence="3 5" id="KW-0378">Hydrolase</keyword>
<dbReference type="InterPro" id="IPR000086">
    <property type="entry name" value="NUDIX_hydrolase_dom"/>
</dbReference>
<evidence type="ECO:0000256" key="3">
    <source>
        <dbReference type="ARBA" id="ARBA00022801"/>
    </source>
</evidence>
<dbReference type="PRINTS" id="PR00502">
    <property type="entry name" value="NUDIXFAMILY"/>
</dbReference>
<reference evidence="7 8" key="1">
    <citation type="submission" date="2018-03" db="EMBL/GenBank/DDBJ databases">
        <title>Genomic Encyclopedia of Archaeal and Bacterial Type Strains, Phase II (KMG-II): from individual species to whole genera.</title>
        <authorList>
            <person name="Goeker M."/>
        </authorList>
    </citation>
    <scope>NUCLEOTIDE SEQUENCE [LARGE SCALE GENOMIC DNA]</scope>
    <source>
        <strain evidence="7 8">DSM 45601</strain>
    </source>
</reference>
<sequence>MLCVDGADRVLLLRWRDPADGGVLWEPPGGGIEDGEDALGAAKRELVEETGLPPSAVGSCSVLVKRDTVWNGMRFVGTESFFFARFDEPPALSRAGLHTYEVDALLEARWVPWAEVGSLAERVEPPNLVEVLAALEPEGPWAVAARP</sequence>
<feature type="domain" description="Nudix hydrolase" evidence="6">
    <location>
        <begin position="1"/>
        <end position="136"/>
    </location>
</feature>
<evidence type="ECO:0000256" key="4">
    <source>
        <dbReference type="ARBA" id="ARBA00022842"/>
    </source>
</evidence>
<keyword evidence="4" id="KW-0460">Magnesium</keyword>
<dbReference type="InterPro" id="IPR020084">
    <property type="entry name" value="NUDIX_hydrolase_CS"/>
</dbReference>
<accession>A0A2T0PTP6</accession>
<dbReference type="Gene3D" id="3.90.79.10">
    <property type="entry name" value="Nucleoside Triphosphate Pyrophosphohydrolase"/>
    <property type="match status" value="1"/>
</dbReference>
<dbReference type="GO" id="GO:0016787">
    <property type="term" value="F:hydrolase activity"/>
    <property type="evidence" value="ECO:0007669"/>
    <property type="project" value="UniProtKB-KW"/>
</dbReference>
<dbReference type="SUPFAM" id="SSF55811">
    <property type="entry name" value="Nudix"/>
    <property type="match status" value="1"/>
</dbReference>
<dbReference type="PANTHER" id="PTHR43046">
    <property type="entry name" value="GDP-MANNOSE MANNOSYL HYDROLASE"/>
    <property type="match status" value="1"/>
</dbReference>
<comment type="cofactor">
    <cofactor evidence="1">
        <name>Mg(2+)</name>
        <dbReference type="ChEBI" id="CHEBI:18420"/>
    </cofactor>
</comment>
<organism evidence="7 8">
    <name type="scientific">Allonocardiopsis opalescens</name>
    <dbReference type="NCBI Taxonomy" id="1144618"/>
    <lineage>
        <taxon>Bacteria</taxon>
        <taxon>Bacillati</taxon>
        <taxon>Actinomycetota</taxon>
        <taxon>Actinomycetes</taxon>
        <taxon>Streptosporangiales</taxon>
        <taxon>Allonocardiopsis</taxon>
    </lineage>
</organism>
<dbReference type="PROSITE" id="PS51462">
    <property type="entry name" value="NUDIX"/>
    <property type="match status" value="1"/>
</dbReference>
<comment type="caution">
    <text evidence="7">The sequence shown here is derived from an EMBL/GenBank/DDBJ whole genome shotgun (WGS) entry which is preliminary data.</text>
</comment>
<evidence type="ECO:0000256" key="5">
    <source>
        <dbReference type="RuleBase" id="RU003476"/>
    </source>
</evidence>
<evidence type="ECO:0000256" key="1">
    <source>
        <dbReference type="ARBA" id="ARBA00001946"/>
    </source>
</evidence>
<gene>
    <name evidence="7" type="ORF">CLV72_11033</name>
</gene>
<dbReference type="InterPro" id="IPR015797">
    <property type="entry name" value="NUDIX_hydrolase-like_dom_sf"/>
</dbReference>
<name>A0A2T0PTP6_9ACTN</name>
<evidence type="ECO:0000313" key="7">
    <source>
        <dbReference type="EMBL" id="PRX92273.1"/>
    </source>
</evidence>
<dbReference type="Pfam" id="PF00293">
    <property type="entry name" value="NUDIX"/>
    <property type="match status" value="1"/>
</dbReference>
<comment type="similarity">
    <text evidence="2 5">Belongs to the Nudix hydrolase family.</text>
</comment>
<dbReference type="Proteomes" id="UP000237846">
    <property type="component" value="Unassembled WGS sequence"/>
</dbReference>
<evidence type="ECO:0000313" key="8">
    <source>
        <dbReference type="Proteomes" id="UP000237846"/>
    </source>
</evidence>
<protein>
    <submittedName>
        <fullName evidence="7">ADP-ribose pyrophosphatase YjhB (NUDIX family)</fullName>
    </submittedName>
</protein>